<keyword evidence="2" id="KW-1185">Reference proteome</keyword>
<reference evidence="1 2" key="1">
    <citation type="journal article" date="2018" name="Mol. Plant">
        <title>The genome of Artemisia annua provides insight into the evolution of Asteraceae family and artemisinin biosynthesis.</title>
        <authorList>
            <person name="Shen Q."/>
            <person name="Zhang L."/>
            <person name="Liao Z."/>
            <person name="Wang S."/>
            <person name="Yan T."/>
            <person name="Shi P."/>
            <person name="Liu M."/>
            <person name="Fu X."/>
            <person name="Pan Q."/>
            <person name="Wang Y."/>
            <person name="Lv Z."/>
            <person name="Lu X."/>
            <person name="Zhang F."/>
            <person name="Jiang W."/>
            <person name="Ma Y."/>
            <person name="Chen M."/>
            <person name="Hao X."/>
            <person name="Li L."/>
            <person name="Tang Y."/>
            <person name="Lv G."/>
            <person name="Zhou Y."/>
            <person name="Sun X."/>
            <person name="Brodelius P.E."/>
            <person name="Rose J.K.C."/>
            <person name="Tang K."/>
        </authorList>
    </citation>
    <scope>NUCLEOTIDE SEQUENCE [LARGE SCALE GENOMIC DNA]</scope>
    <source>
        <strain evidence="2">cv. Huhao1</strain>
        <tissue evidence="1">Leaf</tissue>
    </source>
</reference>
<proteinExistence type="predicted"/>
<name>A0A2U1N1R0_ARTAN</name>
<accession>A0A2U1N1R0</accession>
<organism evidence="1 2">
    <name type="scientific">Artemisia annua</name>
    <name type="common">Sweet wormwood</name>
    <dbReference type="NCBI Taxonomy" id="35608"/>
    <lineage>
        <taxon>Eukaryota</taxon>
        <taxon>Viridiplantae</taxon>
        <taxon>Streptophyta</taxon>
        <taxon>Embryophyta</taxon>
        <taxon>Tracheophyta</taxon>
        <taxon>Spermatophyta</taxon>
        <taxon>Magnoliopsida</taxon>
        <taxon>eudicotyledons</taxon>
        <taxon>Gunneridae</taxon>
        <taxon>Pentapetalae</taxon>
        <taxon>asterids</taxon>
        <taxon>campanulids</taxon>
        <taxon>Asterales</taxon>
        <taxon>Asteraceae</taxon>
        <taxon>Asteroideae</taxon>
        <taxon>Anthemideae</taxon>
        <taxon>Artemisiinae</taxon>
        <taxon>Artemisia</taxon>
    </lineage>
</organism>
<gene>
    <name evidence="1" type="ORF">CTI12_AA301680</name>
</gene>
<dbReference type="EMBL" id="PKPP01003828">
    <property type="protein sequence ID" value="PWA67465.1"/>
    <property type="molecule type" value="Genomic_DNA"/>
</dbReference>
<evidence type="ECO:0000313" key="1">
    <source>
        <dbReference type="EMBL" id="PWA67465.1"/>
    </source>
</evidence>
<comment type="caution">
    <text evidence="1">The sequence shown here is derived from an EMBL/GenBank/DDBJ whole genome shotgun (WGS) entry which is preliminary data.</text>
</comment>
<protein>
    <submittedName>
        <fullName evidence="1">Uncharacterized protein</fullName>
    </submittedName>
</protein>
<evidence type="ECO:0000313" key="2">
    <source>
        <dbReference type="Proteomes" id="UP000245207"/>
    </source>
</evidence>
<dbReference type="AlphaFoldDB" id="A0A2U1N1R0"/>
<sequence length="136" mass="15759">MFNEAISDSFGSCRATREKERCCPQRCQVVDKYGRFVYIDSLGMVDATKLIRLMELERTFIDKFPTHERLLNSILIKVPLFQNCEGDHMVVYDKNNAMALEIVPTVELHGLNFFMNELRPCLTSPSGKLKFLIMYI</sequence>
<dbReference type="OrthoDB" id="1434354at2759"/>
<dbReference type="Proteomes" id="UP000245207">
    <property type="component" value="Unassembled WGS sequence"/>
</dbReference>